<dbReference type="PROSITE" id="PS50404">
    <property type="entry name" value="GST_NTER"/>
    <property type="match status" value="1"/>
</dbReference>
<dbReference type="Gene3D" id="3.40.30.10">
    <property type="entry name" value="Glutaredoxin"/>
    <property type="match status" value="1"/>
</dbReference>
<dbReference type="CDD" id="cd00299">
    <property type="entry name" value="GST_C_family"/>
    <property type="match status" value="1"/>
</dbReference>
<dbReference type="Pfam" id="PF22041">
    <property type="entry name" value="GST_C_7"/>
    <property type="match status" value="1"/>
</dbReference>
<gene>
    <name evidence="3" type="ORF">B0H17DRAFT_998619</name>
</gene>
<dbReference type="InterPro" id="IPR054416">
    <property type="entry name" value="GST_UstS-like_C"/>
</dbReference>
<dbReference type="InterPro" id="IPR036249">
    <property type="entry name" value="Thioredoxin-like_sf"/>
</dbReference>
<reference evidence="3" key="1">
    <citation type="submission" date="2023-03" db="EMBL/GenBank/DDBJ databases">
        <title>Massive genome expansion in bonnet fungi (Mycena s.s.) driven by repeated elements and novel gene families across ecological guilds.</title>
        <authorList>
            <consortium name="Lawrence Berkeley National Laboratory"/>
            <person name="Harder C.B."/>
            <person name="Miyauchi S."/>
            <person name="Viragh M."/>
            <person name="Kuo A."/>
            <person name="Thoen E."/>
            <person name="Andreopoulos B."/>
            <person name="Lu D."/>
            <person name="Skrede I."/>
            <person name="Drula E."/>
            <person name="Henrissat B."/>
            <person name="Morin E."/>
            <person name="Kohler A."/>
            <person name="Barry K."/>
            <person name="LaButti K."/>
            <person name="Morin E."/>
            <person name="Salamov A."/>
            <person name="Lipzen A."/>
            <person name="Mereny Z."/>
            <person name="Hegedus B."/>
            <person name="Baldrian P."/>
            <person name="Stursova M."/>
            <person name="Weitz H."/>
            <person name="Taylor A."/>
            <person name="Grigoriev I.V."/>
            <person name="Nagy L.G."/>
            <person name="Martin F."/>
            <person name="Kauserud H."/>
        </authorList>
    </citation>
    <scope>NUCLEOTIDE SEQUENCE</scope>
    <source>
        <strain evidence="3">CBHHK067</strain>
    </source>
</reference>
<evidence type="ECO:0000313" key="4">
    <source>
        <dbReference type="Proteomes" id="UP001221757"/>
    </source>
</evidence>
<feature type="region of interest" description="Disordered" evidence="1">
    <location>
        <begin position="155"/>
        <end position="180"/>
    </location>
</feature>
<sequence>MSRRSAPRSPPTVITLYDAPGAGSQTWVPNIWRIRFILNYKRLPYRTVWVEFPDVERTLRAIGTPPSSRHADGRPIYTLPVIVDPTRNAQAPQILSNTNNIAEYLEACYPARPVFPEGSRALQTLFVHYIQEFVARPLLPIMVPITHDQLPERTQSHFRGASRSRTPMPSSSHPLPPGPQREHAWQLVKEQFDFLSIILDKNVGDGDGVVAQGHHLSYADFVLCSVLLWIEQMASHDGWARVREWNGGRWARLRQRCHDYMDVF</sequence>
<feature type="compositionally biased region" description="Polar residues" evidence="1">
    <location>
        <begin position="163"/>
        <end position="173"/>
    </location>
</feature>
<dbReference type="AlphaFoldDB" id="A0AAD7H282"/>
<dbReference type="InterPro" id="IPR004045">
    <property type="entry name" value="Glutathione_S-Trfase_N"/>
</dbReference>
<protein>
    <recommendedName>
        <fullName evidence="2">GST N-terminal domain-containing protein</fullName>
    </recommendedName>
</protein>
<dbReference type="Proteomes" id="UP001221757">
    <property type="component" value="Unassembled WGS sequence"/>
</dbReference>
<dbReference type="SUPFAM" id="SSF52833">
    <property type="entry name" value="Thioredoxin-like"/>
    <property type="match status" value="1"/>
</dbReference>
<comment type="caution">
    <text evidence="3">The sequence shown here is derived from an EMBL/GenBank/DDBJ whole genome shotgun (WGS) entry which is preliminary data.</text>
</comment>
<evidence type="ECO:0000256" key="1">
    <source>
        <dbReference type="SAM" id="MobiDB-lite"/>
    </source>
</evidence>
<evidence type="ECO:0000259" key="2">
    <source>
        <dbReference type="PROSITE" id="PS50404"/>
    </source>
</evidence>
<evidence type="ECO:0000313" key="3">
    <source>
        <dbReference type="EMBL" id="KAJ7710594.1"/>
    </source>
</evidence>
<dbReference type="Gene3D" id="1.20.1050.10">
    <property type="match status" value="1"/>
</dbReference>
<dbReference type="Pfam" id="PF13409">
    <property type="entry name" value="GST_N_2"/>
    <property type="match status" value="1"/>
</dbReference>
<accession>A0AAD7H282</accession>
<dbReference type="EMBL" id="JARKIE010000001">
    <property type="protein sequence ID" value="KAJ7710594.1"/>
    <property type="molecule type" value="Genomic_DNA"/>
</dbReference>
<organism evidence="3 4">
    <name type="scientific">Mycena rosella</name>
    <name type="common">Pink bonnet</name>
    <name type="synonym">Agaricus rosellus</name>
    <dbReference type="NCBI Taxonomy" id="1033263"/>
    <lineage>
        <taxon>Eukaryota</taxon>
        <taxon>Fungi</taxon>
        <taxon>Dikarya</taxon>
        <taxon>Basidiomycota</taxon>
        <taxon>Agaricomycotina</taxon>
        <taxon>Agaricomycetes</taxon>
        <taxon>Agaricomycetidae</taxon>
        <taxon>Agaricales</taxon>
        <taxon>Marasmiineae</taxon>
        <taxon>Mycenaceae</taxon>
        <taxon>Mycena</taxon>
    </lineage>
</organism>
<feature type="domain" description="GST N-terminal" evidence="2">
    <location>
        <begin position="18"/>
        <end position="113"/>
    </location>
</feature>
<name>A0AAD7H282_MYCRO</name>
<proteinExistence type="predicted"/>
<keyword evidence="4" id="KW-1185">Reference proteome</keyword>